<dbReference type="InterPro" id="IPR036397">
    <property type="entry name" value="RNaseH_sf"/>
</dbReference>
<dbReference type="GeneTree" id="ENSGT01150000287079"/>
<dbReference type="Ensembl" id="ENSDCDT00010012382.1">
    <property type="protein sequence ID" value="ENSDCDP00010011812.1"/>
    <property type="gene ID" value="ENSDCDG00010005260.1"/>
</dbReference>
<evidence type="ECO:0000313" key="2">
    <source>
        <dbReference type="Proteomes" id="UP000694580"/>
    </source>
</evidence>
<accession>A0AAY4ASL0</accession>
<reference evidence="1" key="2">
    <citation type="submission" date="2025-08" db="UniProtKB">
        <authorList>
            <consortium name="Ensembl"/>
        </authorList>
    </citation>
    <scope>IDENTIFICATION</scope>
</reference>
<protein>
    <recommendedName>
        <fullName evidence="3">Tc1-like transposase DDE domain-containing protein</fullName>
    </recommendedName>
</protein>
<reference evidence="1 2" key="1">
    <citation type="submission" date="2020-06" db="EMBL/GenBank/DDBJ databases">
        <authorList>
            <consortium name="Wellcome Sanger Institute Data Sharing"/>
        </authorList>
    </citation>
    <scope>NUCLEOTIDE SEQUENCE [LARGE SCALE GENOMIC DNA]</scope>
</reference>
<organism evidence="1 2">
    <name type="scientific">Denticeps clupeoides</name>
    <name type="common">denticle herring</name>
    <dbReference type="NCBI Taxonomy" id="299321"/>
    <lineage>
        <taxon>Eukaryota</taxon>
        <taxon>Metazoa</taxon>
        <taxon>Chordata</taxon>
        <taxon>Craniata</taxon>
        <taxon>Vertebrata</taxon>
        <taxon>Euteleostomi</taxon>
        <taxon>Actinopterygii</taxon>
        <taxon>Neopterygii</taxon>
        <taxon>Teleostei</taxon>
        <taxon>Clupei</taxon>
        <taxon>Clupeiformes</taxon>
        <taxon>Denticipitoidei</taxon>
        <taxon>Denticipitidae</taxon>
        <taxon>Denticeps</taxon>
    </lineage>
</organism>
<keyword evidence="2" id="KW-1185">Reference proteome</keyword>
<reference evidence="1" key="3">
    <citation type="submission" date="2025-09" db="UniProtKB">
        <authorList>
            <consortium name="Ensembl"/>
        </authorList>
    </citation>
    <scope>IDENTIFICATION</scope>
</reference>
<dbReference type="Gene3D" id="3.30.420.10">
    <property type="entry name" value="Ribonuclease H-like superfamily/Ribonuclease H"/>
    <property type="match status" value="1"/>
</dbReference>
<dbReference type="GO" id="GO:0003676">
    <property type="term" value="F:nucleic acid binding"/>
    <property type="evidence" value="ECO:0007669"/>
    <property type="project" value="InterPro"/>
</dbReference>
<dbReference type="AlphaFoldDB" id="A0AAY4ASL0"/>
<name>A0AAY4ASL0_9TELE</name>
<dbReference type="Proteomes" id="UP000694580">
    <property type="component" value="Chromosome 1"/>
</dbReference>
<proteinExistence type="predicted"/>
<sequence length="103" mass="11901">MEWCSIHVLEWPGQRPNLNPIENLWHDLKTAVHERCPCNLTERELCCKEEWAKLAKDKCAKLVASYSKRLFLLSLIVPCSCNCCQRCTNKVLSKGCVVWSPPR</sequence>
<evidence type="ECO:0000313" key="1">
    <source>
        <dbReference type="Ensembl" id="ENSDCDP00010011812.1"/>
    </source>
</evidence>
<evidence type="ECO:0008006" key="3">
    <source>
        <dbReference type="Google" id="ProtNLM"/>
    </source>
</evidence>